<dbReference type="Proteomes" id="UP001165740">
    <property type="component" value="Chromosome 6"/>
</dbReference>
<dbReference type="PROSITE" id="PS51462">
    <property type="entry name" value="NUDIX"/>
    <property type="match status" value="1"/>
</dbReference>
<dbReference type="InterPro" id="IPR020476">
    <property type="entry name" value="Nudix_hydrolase"/>
</dbReference>
<dbReference type="PRINTS" id="PR00502">
    <property type="entry name" value="NUDIXFAMILY"/>
</dbReference>
<dbReference type="OMA" id="FPTCEIN"/>
<comment type="similarity">
    <text evidence="2">Belongs to the Nudix hydrolase family.</text>
</comment>
<evidence type="ECO:0000313" key="5">
    <source>
        <dbReference type="RefSeq" id="XP_055890085.1"/>
    </source>
</evidence>
<dbReference type="AlphaFoldDB" id="A0A9W3AS53"/>
<dbReference type="GO" id="GO:0044715">
    <property type="term" value="F:8-oxo-dGDP phosphatase activity"/>
    <property type="evidence" value="ECO:0007669"/>
    <property type="project" value="TreeGrafter"/>
</dbReference>
<evidence type="ECO:0000256" key="2">
    <source>
        <dbReference type="RuleBase" id="RU003476"/>
    </source>
</evidence>
<feature type="domain" description="Nudix hydrolase" evidence="3">
    <location>
        <begin position="34"/>
        <end position="168"/>
    </location>
</feature>
<dbReference type="SUPFAM" id="SSF55811">
    <property type="entry name" value="Nudix"/>
    <property type="match status" value="1"/>
</dbReference>
<dbReference type="InterPro" id="IPR000086">
    <property type="entry name" value="NUDIX_hydrolase_dom"/>
</dbReference>
<accession>A0A9W3AS53</accession>
<dbReference type="OrthoDB" id="10005910at2759"/>
<dbReference type="Pfam" id="PF00293">
    <property type="entry name" value="NUDIX"/>
    <property type="match status" value="1"/>
</dbReference>
<proteinExistence type="inferred from homology"/>
<evidence type="ECO:0000256" key="1">
    <source>
        <dbReference type="ARBA" id="ARBA00022801"/>
    </source>
</evidence>
<dbReference type="InterPro" id="IPR015797">
    <property type="entry name" value="NUDIX_hydrolase-like_dom_sf"/>
</dbReference>
<evidence type="ECO:0000313" key="4">
    <source>
        <dbReference type="Proteomes" id="UP001165740"/>
    </source>
</evidence>
<name>A0A9W3AS53_BIOGL</name>
<dbReference type="InterPro" id="IPR020084">
    <property type="entry name" value="NUDIX_hydrolase_CS"/>
</dbReference>
<reference evidence="5" key="1">
    <citation type="submission" date="2025-08" db="UniProtKB">
        <authorList>
            <consortium name="RefSeq"/>
        </authorList>
    </citation>
    <scope>IDENTIFICATION</scope>
</reference>
<dbReference type="PANTHER" id="PTHR22769">
    <property type="entry name" value="MUTT/NUDIX HYDROLASE"/>
    <property type="match status" value="1"/>
</dbReference>
<dbReference type="GeneID" id="106050625"/>
<evidence type="ECO:0000259" key="3">
    <source>
        <dbReference type="PROSITE" id="PS51462"/>
    </source>
</evidence>
<sequence>MVIEEVQSILRGEQVQLKNDVDVSSDAENSSFVPKTKVNMFYICMTVLFNDQGHVLLVQEAKKSCYGQWYLPAGRLEPGETIADGARREVKEESGLDCQLTSLIGVEMSGHTWLRFTFTGQVTGGILKTPDKADVETLQAKFFSKEEMAGIEGLLRHRDILRFIDLARAYWESDAVSRYPATLPVIAPHKQLIHRVVIVDRSTSNNMHILACKKNGLHIPTTLINHTYRPLIAISVYAILKGAFATNLTTSVRMCGVLGVEHRGTGKLEDGLCITSLVSLDLSEGVETPAVTNPQYQWCPVQSADLHQRLCDGAKGKIVPLFNERY</sequence>
<protein>
    <submittedName>
        <fullName evidence="5">8-oxo-dGDP phosphatase NUDT18-like</fullName>
    </submittedName>
</protein>
<organism evidence="4 5">
    <name type="scientific">Biomphalaria glabrata</name>
    <name type="common">Bloodfluke planorb</name>
    <name type="synonym">Freshwater snail</name>
    <dbReference type="NCBI Taxonomy" id="6526"/>
    <lineage>
        <taxon>Eukaryota</taxon>
        <taxon>Metazoa</taxon>
        <taxon>Spiralia</taxon>
        <taxon>Lophotrochozoa</taxon>
        <taxon>Mollusca</taxon>
        <taxon>Gastropoda</taxon>
        <taxon>Heterobranchia</taxon>
        <taxon>Euthyneura</taxon>
        <taxon>Panpulmonata</taxon>
        <taxon>Hygrophila</taxon>
        <taxon>Lymnaeoidea</taxon>
        <taxon>Planorbidae</taxon>
        <taxon>Biomphalaria</taxon>
    </lineage>
</organism>
<keyword evidence="4" id="KW-1185">Reference proteome</keyword>
<dbReference type="Gene3D" id="3.90.79.10">
    <property type="entry name" value="Nucleoside Triphosphate Pyrophosphohydrolase"/>
    <property type="match status" value="1"/>
</dbReference>
<dbReference type="PANTHER" id="PTHR22769:SF56">
    <property type="entry name" value="8-OXO-DGDP PHOSPHATASE NUDT18"/>
    <property type="match status" value="1"/>
</dbReference>
<dbReference type="PROSITE" id="PS00893">
    <property type="entry name" value="NUDIX_BOX"/>
    <property type="match status" value="1"/>
</dbReference>
<gene>
    <name evidence="5" type="primary">LOC106050625</name>
</gene>
<dbReference type="RefSeq" id="XP_055890085.1">
    <property type="nucleotide sequence ID" value="XM_056034110.1"/>
</dbReference>
<dbReference type="GO" id="GO:0044716">
    <property type="term" value="F:8-oxo-GDP phosphatase activity"/>
    <property type="evidence" value="ECO:0007669"/>
    <property type="project" value="TreeGrafter"/>
</dbReference>
<keyword evidence="1 2" id="KW-0378">Hydrolase</keyword>